<name>A0A938XYX5_9BACL</name>
<dbReference type="AlphaFoldDB" id="A0A938XYX5"/>
<comment type="caution">
    <text evidence="1">The sequence shown here is derived from an EMBL/GenBank/DDBJ whole genome shotgun (WGS) entry which is preliminary data.</text>
</comment>
<dbReference type="Proteomes" id="UP000717624">
    <property type="component" value="Unassembled WGS sequence"/>
</dbReference>
<sequence>MKCFSVQNHQDYVKVTDLTRIPFQTYTFEVDGQMVEANQKGPRFYIKKEGMSLGERTLTVSAHLPGWERSPIVEQFTFLVKEQPANLPTAPIPVREFKAGDILVASDNVNGLQPGYMGHSAIVINGTELIEAVGGQTAIRKDTIQQFVDQHKLHAHYRPKSAELGSKAAVYAGNYYSQYAENVSKGEQKPIFSFDLQSPLDDPWGEIYCSKLVWLAYHYGAGYTMKNDHLWFSPGDLDANLRHNPDFTEVYRHPEMKFVINT</sequence>
<keyword evidence="2" id="KW-1185">Reference proteome</keyword>
<gene>
    <name evidence="1" type="ORF">JOD01_001970</name>
</gene>
<protein>
    <submittedName>
        <fullName evidence="1">Uncharacterized protein YycO</fullName>
    </submittedName>
</protein>
<accession>A0A938XYX5</accession>
<evidence type="ECO:0000313" key="2">
    <source>
        <dbReference type="Proteomes" id="UP000717624"/>
    </source>
</evidence>
<dbReference type="EMBL" id="JAFBEB010000005">
    <property type="protein sequence ID" value="MBM7590366.1"/>
    <property type="molecule type" value="Genomic_DNA"/>
</dbReference>
<proteinExistence type="predicted"/>
<dbReference type="Gene3D" id="3.90.1720.10">
    <property type="entry name" value="endopeptidase domain like (from Nostoc punctiforme)"/>
    <property type="match status" value="1"/>
</dbReference>
<dbReference type="RefSeq" id="WP_204518113.1">
    <property type="nucleotide sequence ID" value="NZ_BAABIN010000020.1"/>
</dbReference>
<evidence type="ECO:0000313" key="1">
    <source>
        <dbReference type="EMBL" id="MBM7590366.1"/>
    </source>
</evidence>
<organism evidence="1 2">
    <name type="scientific">Brevibacillus fulvus</name>
    <dbReference type="NCBI Taxonomy" id="1125967"/>
    <lineage>
        <taxon>Bacteria</taxon>
        <taxon>Bacillati</taxon>
        <taxon>Bacillota</taxon>
        <taxon>Bacilli</taxon>
        <taxon>Bacillales</taxon>
        <taxon>Paenibacillaceae</taxon>
        <taxon>Brevibacillus</taxon>
    </lineage>
</organism>
<dbReference type="SUPFAM" id="SSF54001">
    <property type="entry name" value="Cysteine proteinases"/>
    <property type="match status" value="1"/>
</dbReference>
<reference evidence="1" key="1">
    <citation type="submission" date="2021-01" db="EMBL/GenBank/DDBJ databases">
        <title>Genomic Encyclopedia of Type Strains, Phase IV (KMG-IV): sequencing the most valuable type-strain genomes for metagenomic binning, comparative biology and taxonomic classification.</title>
        <authorList>
            <person name="Goeker M."/>
        </authorList>
    </citation>
    <scope>NUCLEOTIDE SEQUENCE</scope>
    <source>
        <strain evidence="1">DSM 25523</strain>
    </source>
</reference>
<dbReference type="InterPro" id="IPR038765">
    <property type="entry name" value="Papain-like_cys_pep_sf"/>
</dbReference>